<gene>
    <name evidence="1" type="ORF">g.1059</name>
</gene>
<reference evidence="1" key="1">
    <citation type="submission" date="2018-04" db="EMBL/GenBank/DDBJ databases">
        <title>Transcriptome assembly of Sipha flava.</title>
        <authorList>
            <person name="Scully E.D."/>
            <person name="Geib S.M."/>
            <person name="Palmer N.A."/>
            <person name="Koch K."/>
            <person name="Bradshaw J."/>
            <person name="Heng-Moss T."/>
            <person name="Sarath G."/>
        </authorList>
    </citation>
    <scope>NUCLEOTIDE SEQUENCE</scope>
</reference>
<dbReference type="EMBL" id="GGMS01007898">
    <property type="protein sequence ID" value="MBY77101.1"/>
    <property type="molecule type" value="Transcribed_RNA"/>
</dbReference>
<dbReference type="AlphaFoldDB" id="A0A2S2QHC3"/>
<accession>A0A2S2QHC3</accession>
<proteinExistence type="predicted"/>
<organism evidence="1">
    <name type="scientific">Sipha flava</name>
    <name type="common">yellow sugarcane aphid</name>
    <dbReference type="NCBI Taxonomy" id="143950"/>
    <lineage>
        <taxon>Eukaryota</taxon>
        <taxon>Metazoa</taxon>
        <taxon>Ecdysozoa</taxon>
        <taxon>Arthropoda</taxon>
        <taxon>Hexapoda</taxon>
        <taxon>Insecta</taxon>
        <taxon>Pterygota</taxon>
        <taxon>Neoptera</taxon>
        <taxon>Paraneoptera</taxon>
        <taxon>Hemiptera</taxon>
        <taxon>Sternorrhyncha</taxon>
        <taxon>Aphidomorpha</taxon>
        <taxon>Aphidoidea</taxon>
        <taxon>Aphididae</taxon>
        <taxon>Sipha</taxon>
    </lineage>
</organism>
<sequence>MHSCEQKIRPAVNGTSANCVQHCLPLGYPSETLQYLSSSVCFLVELIPVCSPIVRHGHVGAKIIVPYTPCQQQNYVSAIYSTVLFTCTFKFVQQQESLLAP</sequence>
<name>A0A2S2QHC3_9HEMI</name>
<protein>
    <submittedName>
        <fullName evidence="1">Uncharacterized protein</fullName>
    </submittedName>
</protein>
<evidence type="ECO:0000313" key="1">
    <source>
        <dbReference type="EMBL" id="MBY77101.1"/>
    </source>
</evidence>